<reference evidence="1 2" key="1">
    <citation type="submission" date="2014-09" db="EMBL/GenBank/DDBJ databases">
        <authorList>
            <person name="Bertelli C."/>
        </authorList>
    </citation>
    <scope>NUCLEOTIDE SEQUENCE [LARGE SCALE GENOMIC DNA]</scope>
    <source>
        <strain evidence="1 2">BIC1401111250</strain>
    </source>
</reference>
<dbReference type="RefSeq" id="WP_012576542.1">
    <property type="nucleotide sequence ID" value="NZ_CBCRZZ010000002.1"/>
</dbReference>
<name>A0ABM9R1J3_BIFLI</name>
<organism evidence="1 2">
    <name type="scientific">Bifidobacterium longum subsp. infantis</name>
    <dbReference type="NCBI Taxonomy" id="1682"/>
    <lineage>
        <taxon>Bacteria</taxon>
        <taxon>Bacillati</taxon>
        <taxon>Actinomycetota</taxon>
        <taxon>Actinomycetes</taxon>
        <taxon>Bifidobacteriales</taxon>
        <taxon>Bifidobacteriaceae</taxon>
        <taxon>Bifidobacterium</taxon>
    </lineage>
</organism>
<evidence type="ECO:0008006" key="3">
    <source>
        <dbReference type="Google" id="ProtNLM"/>
    </source>
</evidence>
<comment type="caution">
    <text evidence="1">The sequence shown here is derived from an EMBL/GenBank/DDBJ whole genome shotgun (WGS) entry which is preliminary data.</text>
</comment>
<gene>
    <name evidence="1" type="ORF">BLIC_c00141</name>
</gene>
<proteinExistence type="predicted"/>
<evidence type="ECO:0000313" key="1">
    <source>
        <dbReference type="EMBL" id="CEE97851.1"/>
    </source>
</evidence>
<sequence>MGIDAIEEFRKSHGINTKGNLAGILQLNRAFSKDTLPINPDDYLTGKEGQVKGLSGANCQSILEEYHIKRVLASEGGRTSRGLMGIMKDYAALINEERPSSKDFSEIERFWIDRIRKFFNSKPFRLEADESLSITAAVGNLLEQAKKRQKENPGTMYEGTVLQQLVAAKLSIIMPEVEINGASVADDPTGRGGDFNIGDTAIHCTTAPATLLMEKCQRNIKNGLHPIIITVKDRVKTAWDLAADMGFAERLEVWDIQSFLSTNVHEHGHFSQDERKTMLTDLVTSYNKILTHTRQTPACVLSTVIRKMLILAANLN</sequence>
<dbReference type="InterPro" id="IPR032564">
    <property type="entry name" value="DUF4928"/>
</dbReference>
<protein>
    <recommendedName>
        <fullName evidence="3">DUF4928 domain-containing protein</fullName>
    </recommendedName>
</protein>
<dbReference type="Pfam" id="PF16280">
    <property type="entry name" value="DUF4928"/>
    <property type="match status" value="1"/>
</dbReference>
<keyword evidence="2" id="KW-1185">Reference proteome</keyword>
<accession>A0ABM9R1J3</accession>
<evidence type="ECO:0000313" key="2">
    <source>
        <dbReference type="Proteomes" id="UP000043107"/>
    </source>
</evidence>
<dbReference type="EMBL" id="CCWP01000003">
    <property type="protein sequence ID" value="CEE97851.1"/>
    <property type="molecule type" value="Genomic_DNA"/>
</dbReference>
<dbReference type="Proteomes" id="UP000043107">
    <property type="component" value="Unassembled WGS sequence"/>
</dbReference>